<comment type="subcellular location">
    <subcellularLocation>
        <location evidence="1">Cell membrane</location>
        <topology evidence="1">Multi-pass membrane protein</topology>
    </subcellularLocation>
</comment>
<feature type="transmembrane region" description="Helical" evidence="8">
    <location>
        <begin position="44"/>
        <end position="61"/>
    </location>
</feature>
<keyword evidence="3" id="KW-0813">Transport</keyword>
<evidence type="ECO:0000256" key="8">
    <source>
        <dbReference type="SAM" id="Phobius"/>
    </source>
</evidence>
<sequence length="364" mass="41170">MISKENIKYYIFVVFVSILLYKMIDNPLKFIGGIGGLAKFFSPFLIGILFALLLNPLVMIFERKFKKHRLINILISYIIVFVLVTVGFKLIVPAIVDTLNRLIKEVPEYINLLNRFASRYVSQAEFLEAIMPHIQHNLNSILKQVLDVLTTFSTNVVVYALSITSLLFNILMGVILSIYMLFDKEKIALGFKKLLFAALPKHLADETVEFFRISHDIFYNYIIGKIIDSLIIGVIAFIGFEFIIRIDNVLFLSFIVFLTNIIPYFGPFIGAVPPIIMTLIYDPVKAFWVAIFILILQQVDGNFIGPKVMGDQVGLSPLWIISAVMIGGSLFGIIGVFLSVPIAAVIKSCLDKYVEKRLHVEDSN</sequence>
<keyword evidence="10" id="KW-1185">Reference proteome</keyword>
<keyword evidence="6 8" id="KW-1133">Transmembrane helix</keyword>
<feature type="transmembrane region" description="Helical" evidence="8">
    <location>
        <begin position="7"/>
        <end position="24"/>
    </location>
</feature>
<dbReference type="AlphaFoldDB" id="A0A1M5KQW9"/>
<proteinExistence type="inferred from homology"/>
<dbReference type="OrthoDB" id="9793390at2"/>
<evidence type="ECO:0000256" key="4">
    <source>
        <dbReference type="ARBA" id="ARBA00022475"/>
    </source>
</evidence>
<feature type="transmembrane region" description="Helical" evidence="8">
    <location>
        <begin position="279"/>
        <end position="299"/>
    </location>
</feature>
<dbReference type="EMBL" id="FQWX01000003">
    <property type="protein sequence ID" value="SHG55135.1"/>
    <property type="molecule type" value="Genomic_DNA"/>
</dbReference>
<keyword evidence="5 8" id="KW-0812">Transmembrane</keyword>
<evidence type="ECO:0000256" key="7">
    <source>
        <dbReference type="ARBA" id="ARBA00023136"/>
    </source>
</evidence>
<accession>A0A1M5KQW9</accession>
<dbReference type="RefSeq" id="WP_073123875.1">
    <property type="nucleotide sequence ID" value="NZ_BAABCH010000103.1"/>
</dbReference>
<dbReference type="Proteomes" id="UP000243255">
    <property type="component" value="Unassembled WGS sequence"/>
</dbReference>
<feature type="transmembrane region" description="Helical" evidence="8">
    <location>
        <begin position="73"/>
        <end position="96"/>
    </location>
</feature>
<evidence type="ECO:0000313" key="9">
    <source>
        <dbReference type="EMBL" id="SHG55135.1"/>
    </source>
</evidence>
<feature type="transmembrane region" description="Helical" evidence="8">
    <location>
        <begin position="222"/>
        <end position="244"/>
    </location>
</feature>
<evidence type="ECO:0000256" key="6">
    <source>
        <dbReference type="ARBA" id="ARBA00022989"/>
    </source>
</evidence>
<dbReference type="Pfam" id="PF01594">
    <property type="entry name" value="AI-2E_transport"/>
    <property type="match status" value="1"/>
</dbReference>
<evidence type="ECO:0000313" key="10">
    <source>
        <dbReference type="Proteomes" id="UP000243255"/>
    </source>
</evidence>
<comment type="similarity">
    <text evidence="2">Belongs to the autoinducer-2 exporter (AI-2E) (TC 2.A.86) family.</text>
</comment>
<protein>
    <submittedName>
        <fullName evidence="9">Predicted PurR-regulated permease PerM</fullName>
    </submittedName>
</protein>
<dbReference type="GO" id="GO:0055085">
    <property type="term" value="P:transmembrane transport"/>
    <property type="evidence" value="ECO:0007669"/>
    <property type="project" value="TreeGrafter"/>
</dbReference>
<dbReference type="PANTHER" id="PTHR21716">
    <property type="entry name" value="TRANSMEMBRANE PROTEIN"/>
    <property type="match status" value="1"/>
</dbReference>
<feature type="transmembrane region" description="Helical" evidence="8">
    <location>
        <begin position="319"/>
        <end position="346"/>
    </location>
</feature>
<evidence type="ECO:0000256" key="1">
    <source>
        <dbReference type="ARBA" id="ARBA00004651"/>
    </source>
</evidence>
<feature type="transmembrane region" description="Helical" evidence="8">
    <location>
        <begin position="156"/>
        <end position="182"/>
    </location>
</feature>
<keyword evidence="7 8" id="KW-0472">Membrane</keyword>
<name>A0A1M5KQW9_9FIRM</name>
<keyword evidence="4" id="KW-1003">Cell membrane</keyword>
<evidence type="ECO:0000256" key="3">
    <source>
        <dbReference type="ARBA" id="ARBA00022448"/>
    </source>
</evidence>
<evidence type="ECO:0000256" key="5">
    <source>
        <dbReference type="ARBA" id="ARBA00022692"/>
    </source>
</evidence>
<dbReference type="GO" id="GO:0005886">
    <property type="term" value="C:plasma membrane"/>
    <property type="evidence" value="ECO:0007669"/>
    <property type="project" value="UniProtKB-SubCell"/>
</dbReference>
<reference evidence="10" key="1">
    <citation type="submission" date="2016-11" db="EMBL/GenBank/DDBJ databases">
        <authorList>
            <person name="Varghese N."/>
            <person name="Submissions S."/>
        </authorList>
    </citation>
    <scope>NUCLEOTIDE SEQUENCE [LARGE SCALE GENOMIC DNA]</scope>
    <source>
        <strain evidence="10">DSM 2635</strain>
    </source>
</reference>
<dbReference type="PANTHER" id="PTHR21716:SF53">
    <property type="entry name" value="PERMEASE PERM-RELATED"/>
    <property type="match status" value="1"/>
</dbReference>
<dbReference type="InterPro" id="IPR002549">
    <property type="entry name" value="AI-2E-like"/>
</dbReference>
<gene>
    <name evidence="9" type="ORF">SAMN04488530_10379</name>
</gene>
<feature type="transmembrane region" description="Helical" evidence="8">
    <location>
        <begin position="250"/>
        <end position="272"/>
    </location>
</feature>
<organism evidence="9 10">
    <name type="scientific">Asaccharospora irregularis DSM 2635</name>
    <dbReference type="NCBI Taxonomy" id="1121321"/>
    <lineage>
        <taxon>Bacteria</taxon>
        <taxon>Bacillati</taxon>
        <taxon>Bacillota</taxon>
        <taxon>Clostridia</taxon>
        <taxon>Peptostreptococcales</taxon>
        <taxon>Peptostreptococcaceae</taxon>
        <taxon>Asaccharospora</taxon>
    </lineage>
</organism>
<evidence type="ECO:0000256" key="2">
    <source>
        <dbReference type="ARBA" id="ARBA00009773"/>
    </source>
</evidence>